<organism evidence="7 8">
    <name type="scientific">Streptomyces inhibens</name>
    <dbReference type="NCBI Taxonomy" id="2293571"/>
    <lineage>
        <taxon>Bacteria</taxon>
        <taxon>Bacillati</taxon>
        <taxon>Actinomycetota</taxon>
        <taxon>Actinomycetes</taxon>
        <taxon>Kitasatosporales</taxon>
        <taxon>Streptomycetaceae</taxon>
        <taxon>Streptomyces</taxon>
    </lineage>
</organism>
<keyword evidence="8" id="KW-1185">Reference proteome</keyword>
<dbReference type="InterPro" id="IPR007627">
    <property type="entry name" value="RNA_pol_sigma70_r2"/>
</dbReference>
<accession>A0A371PQ65</accession>
<dbReference type="GO" id="GO:0006352">
    <property type="term" value="P:DNA-templated transcription initiation"/>
    <property type="evidence" value="ECO:0007669"/>
    <property type="project" value="InterPro"/>
</dbReference>
<dbReference type="Proteomes" id="UP000262477">
    <property type="component" value="Unassembled WGS sequence"/>
</dbReference>
<evidence type="ECO:0000256" key="4">
    <source>
        <dbReference type="ARBA" id="ARBA00023163"/>
    </source>
</evidence>
<comment type="caution">
    <text evidence="7">The sequence shown here is derived from an EMBL/GenBank/DDBJ whole genome shotgun (WGS) entry which is preliminary data.</text>
</comment>
<feature type="domain" description="RNA polymerase sigma-70 region 2" evidence="6">
    <location>
        <begin position="46"/>
        <end position="94"/>
    </location>
</feature>
<dbReference type="OrthoDB" id="4248237at2"/>
<feature type="region of interest" description="Disordered" evidence="5">
    <location>
        <begin position="183"/>
        <end position="202"/>
    </location>
</feature>
<evidence type="ECO:0000256" key="5">
    <source>
        <dbReference type="SAM" id="MobiDB-lite"/>
    </source>
</evidence>
<dbReference type="RefSeq" id="WP_128512368.1">
    <property type="nucleotide sequence ID" value="NZ_QUAC01000479.1"/>
</dbReference>
<dbReference type="AlphaFoldDB" id="A0A371PQ65"/>
<dbReference type="Gene3D" id="1.10.1740.10">
    <property type="match status" value="1"/>
</dbReference>
<dbReference type="PANTHER" id="PTHR43133:SF62">
    <property type="entry name" value="RNA POLYMERASE SIGMA FACTOR SIGZ"/>
    <property type="match status" value="1"/>
</dbReference>
<dbReference type="InterPro" id="IPR013324">
    <property type="entry name" value="RNA_pol_sigma_r3/r4-like"/>
</dbReference>
<keyword evidence="3" id="KW-0731">Sigma factor</keyword>
<name>A0A371PQ65_STRIH</name>
<reference evidence="7 8" key="1">
    <citation type="submission" date="2018-08" db="EMBL/GenBank/DDBJ databases">
        <title>Streptomyces NEAU-D10 sp. nov., a novel Actinomycete isolated from soil.</title>
        <authorList>
            <person name="Jin L."/>
        </authorList>
    </citation>
    <scope>NUCLEOTIDE SEQUENCE [LARGE SCALE GENOMIC DNA]</scope>
    <source>
        <strain evidence="7 8">NEAU-D10</strain>
    </source>
</reference>
<dbReference type="InterPro" id="IPR013325">
    <property type="entry name" value="RNA_pol_sigma_r2"/>
</dbReference>
<dbReference type="NCBIfam" id="TIGR02937">
    <property type="entry name" value="sigma70-ECF"/>
    <property type="match status" value="1"/>
</dbReference>
<dbReference type="Gene3D" id="1.10.10.10">
    <property type="entry name" value="Winged helix-like DNA-binding domain superfamily/Winged helix DNA-binding domain"/>
    <property type="match status" value="1"/>
</dbReference>
<dbReference type="InterPro" id="IPR039425">
    <property type="entry name" value="RNA_pol_sigma-70-like"/>
</dbReference>
<evidence type="ECO:0000256" key="1">
    <source>
        <dbReference type="ARBA" id="ARBA00010641"/>
    </source>
</evidence>
<sequence length="202" mass="22348">MVGDGLSGEAVALGGDVAQRLLECYPAFMEAQPSRLRQAFPALSLASCQDVAQEAYLRVGLKAADGDLAPETNVMAYLRQAARNLAIDRCRREQQRGKRLVLMGGDALDAVPEPQVLADEDRVVLQELVIPAIEEMPESRRRQVVDLQSRGLSDEEIAAALDIPVHRLHNLRNKAVAHLRRNLAGHIRDGHRKKTQHGKKDR</sequence>
<dbReference type="InterPro" id="IPR014284">
    <property type="entry name" value="RNA_pol_sigma-70_dom"/>
</dbReference>
<evidence type="ECO:0000256" key="2">
    <source>
        <dbReference type="ARBA" id="ARBA00023015"/>
    </source>
</evidence>
<gene>
    <name evidence="7" type="ORF">DY245_42045</name>
</gene>
<dbReference type="SUPFAM" id="SSF88946">
    <property type="entry name" value="Sigma2 domain of RNA polymerase sigma factors"/>
    <property type="match status" value="1"/>
</dbReference>
<proteinExistence type="inferred from homology"/>
<protein>
    <submittedName>
        <fullName evidence="7">RNA polymerase sigma factor</fullName>
    </submittedName>
</protein>
<evidence type="ECO:0000313" key="7">
    <source>
        <dbReference type="EMBL" id="REK84647.1"/>
    </source>
</evidence>
<evidence type="ECO:0000259" key="6">
    <source>
        <dbReference type="Pfam" id="PF04542"/>
    </source>
</evidence>
<dbReference type="EMBL" id="QUAC01000479">
    <property type="protein sequence ID" value="REK84647.1"/>
    <property type="molecule type" value="Genomic_DNA"/>
</dbReference>
<dbReference type="PANTHER" id="PTHR43133">
    <property type="entry name" value="RNA POLYMERASE ECF-TYPE SIGMA FACTO"/>
    <property type="match status" value="1"/>
</dbReference>
<dbReference type="SUPFAM" id="SSF88659">
    <property type="entry name" value="Sigma3 and sigma4 domains of RNA polymerase sigma factors"/>
    <property type="match status" value="1"/>
</dbReference>
<evidence type="ECO:0000313" key="8">
    <source>
        <dbReference type="Proteomes" id="UP000262477"/>
    </source>
</evidence>
<keyword evidence="4" id="KW-0804">Transcription</keyword>
<dbReference type="Pfam" id="PF04542">
    <property type="entry name" value="Sigma70_r2"/>
    <property type="match status" value="1"/>
</dbReference>
<dbReference type="InterPro" id="IPR036388">
    <property type="entry name" value="WH-like_DNA-bd_sf"/>
</dbReference>
<dbReference type="GO" id="GO:0016987">
    <property type="term" value="F:sigma factor activity"/>
    <property type="evidence" value="ECO:0007669"/>
    <property type="project" value="UniProtKB-KW"/>
</dbReference>
<evidence type="ECO:0000256" key="3">
    <source>
        <dbReference type="ARBA" id="ARBA00023082"/>
    </source>
</evidence>
<keyword evidence="2" id="KW-0805">Transcription regulation</keyword>
<comment type="similarity">
    <text evidence="1">Belongs to the sigma-70 factor family. ECF subfamily.</text>
</comment>